<dbReference type="Proteomes" id="UP000609530">
    <property type="component" value="Unassembled WGS sequence"/>
</dbReference>
<accession>A0ABS6QAD5</accession>
<dbReference type="EMBL" id="JABWRZ020000001">
    <property type="protein sequence ID" value="MBV4491152.1"/>
    <property type="molecule type" value="Genomic_DNA"/>
</dbReference>
<protein>
    <submittedName>
        <fullName evidence="1">Uncharacterized protein</fullName>
    </submittedName>
</protein>
<organism evidence="1 2">
    <name type="scientific">Pseudomonas oryzicola</name>
    <dbReference type="NCBI Taxonomy" id="485876"/>
    <lineage>
        <taxon>Bacteria</taxon>
        <taxon>Pseudomonadati</taxon>
        <taxon>Pseudomonadota</taxon>
        <taxon>Gammaproteobacteria</taxon>
        <taxon>Pseudomonadales</taxon>
        <taxon>Pseudomonadaceae</taxon>
        <taxon>Pseudomonas</taxon>
    </lineage>
</organism>
<dbReference type="RefSeq" id="WP_186677021.1">
    <property type="nucleotide sequence ID" value="NZ_JABWRZ020000001.1"/>
</dbReference>
<gene>
    <name evidence="1" type="ORF">HU760_011165</name>
</gene>
<evidence type="ECO:0000313" key="1">
    <source>
        <dbReference type="EMBL" id="MBV4491152.1"/>
    </source>
</evidence>
<sequence>MLIIFPRQKLAITPNINIRRPYVLTSIVLVQQTTYPTSRAVLFVNSDAHQAQLAATLKKHSHKAKATNYYNLINTA</sequence>
<name>A0ABS6QAD5_9PSED</name>
<keyword evidence="2" id="KW-1185">Reference proteome</keyword>
<evidence type="ECO:0000313" key="2">
    <source>
        <dbReference type="Proteomes" id="UP000609530"/>
    </source>
</evidence>
<reference evidence="1 2" key="1">
    <citation type="journal article" date="2020" name="Microorganisms">
        <title>Reliable Identification of Environmental Pseudomonas Isolates Using the rpoD Gene.</title>
        <authorList>
            <consortium name="The Broad Institute Genome Sequencing Platform"/>
            <person name="Girard L."/>
            <person name="Lood C."/>
            <person name="Rokni-Zadeh H."/>
            <person name="van Noort V."/>
            <person name="Lavigne R."/>
            <person name="De Mot R."/>
        </authorList>
    </citation>
    <scope>NUCLEOTIDE SEQUENCE [LARGE SCALE GENOMIC DNA]</scope>
    <source>
        <strain evidence="1 2">RD9SR1</strain>
    </source>
</reference>
<comment type="caution">
    <text evidence="1">The sequence shown here is derived from an EMBL/GenBank/DDBJ whole genome shotgun (WGS) entry which is preliminary data.</text>
</comment>
<proteinExistence type="predicted"/>